<organism evidence="2 3">
    <name type="scientific">Lentibacillus kapialis</name>
    <dbReference type="NCBI Taxonomy" id="340214"/>
    <lineage>
        <taxon>Bacteria</taxon>
        <taxon>Bacillati</taxon>
        <taxon>Bacillota</taxon>
        <taxon>Bacilli</taxon>
        <taxon>Bacillales</taxon>
        <taxon>Bacillaceae</taxon>
        <taxon>Lentibacillus</taxon>
    </lineage>
</organism>
<reference evidence="2" key="2">
    <citation type="submission" date="2020-09" db="EMBL/GenBank/DDBJ databases">
        <authorList>
            <person name="Sun Q."/>
            <person name="Ohkuma M."/>
        </authorList>
    </citation>
    <scope>NUCLEOTIDE SEQUENCE</scope>
    <source>
        <strain evidence="2">JCM 12580</strain>
    </source>
</reference>
<protein>
    <submittedName>
        <fullName evidence="2">Uncharacterized protein</fullName>
    </submittedName>
</protein>
<sequence length="68" mass="7597">MVLLFLFLVGFGFAVTGGVSIIAYMNFLPVGVSWTDYIVFIVGRPECYFLPIGVLLMSIALFRYPNNL</sequence>
<name>A0A917PWJ5_9BACI</name>
<gene>
    <name evidence="2" type="ORF">GCM10007063_17290</name>
</gene>
<dbReference type="Proteomes" id="UP000658382">
    <property type="component" value="Unassembled WGS sequence"/>
</dbReference>
<dbReference type="InterPro" id="IPR058887">
    <property type="entry name" value="YuzI-like"/>
</dbReference>
<dbReference type="AlphaFoldDB" id="A0A917PWJ5"/>
<feature type="transmembrane region" description="Helical" evidence="1">
    <location>
        <begin position="37"/>
        <end position="62"/>
    </location>
</feature>
<evidence type="ECO:0000256" key="1">
    <source>
        <dbReference type="SAM" id="Phobius"/>
    </source>
</evidence>
<keyword evidence="1" id="KW-0472">Membrane</keyword>
<proteinExistence type="predicted"/>
<comment type="caution">
    <text evidence="2">The sequence shown here is derived from an EMBL/GenBank/DDBJ whole genome shotgun (WGS) entry which is preliminary data.</text>
</comment>
<reference evidence="2" key="1">
    <citation type="journal article" date="2014" name="Int. J. Syst. Evol. Microbiol.">
        <title>Complete genome sequence of Corynebacterium casei LMG S-19264T (=DSM 44701T), isolated from a smear-ripened cheese.</title>
        <authorList>
            <consortium name="US DOE Joint Genome Institute (JGI-PGF)"/>
            <person name="Walter F."/>
            <person name="Albersmeier A."/>
            <person name="Kalinowski J."/>
            <person name="Ruckert C."/>
        </authorList>
    </citation>
    <scope>NUCLEOTIDE SEQUENCE</scope>
    <source>
        <strain evidence="2">JCM 12580</strain>
    </source>
</reference>
<accession>A0A917PWJ5</accession>
<keyword evidence="3" id="KW-1185">Reference proteome</keyword>
<evidence type="ECO:0000313" key="3">
    <source>
        <dbReference type="Proteomes" id="UP000658382"/>
    </source>
</evidence>
<keyword evidence="1" id="KW-0812">Transmembrane</keyword>
<dbReference type="Pfam" id="PF26135">
    <property type="entry name" value="YuzI"/>
    <property type="match status" value="1"/>
</dbReference>
<evidence type="ECO:0000313" key="2">
    <source>
        <dbReference type="EMBL" id="GGJ95308.1"/>
    </source>
</evidence>
<keyword evidence="1" id="KW-1133">Transmembrane helix</keyword>
<dbReference type="EMBL" id="BMNQ01000020">
    <property type="protein sequence ID" value="GGJ95308.1"/>
    <property type="molecule type" value="Genomic_DNA"/>
</dbReference>